<reference evidence="2 3" key="1">
    <citation type="submission" date="2014-09" db="EMBL/GenBank/DDBJ databases">
        <authorList>
            <person name="Hornung B.V."/>
        </authorList>
    </citation>
    <scope>NUCLEOTIDE SEQUENCE [LARGE SCALE GENOMIC DNA]</scope>
    <source>
        <strain evidence="2 3">FRIFI</strain>
    </source>
</reference>
<gene>
    <name evidence="2" type="ORF">FRIFI_0968</name>
</gene>
<dbReference type="PROSITE" id="PS51750">
    <property type="entry name" value="BRO_N"/>
    <property type="match status" value="1"/>
</dbReference>
<dbReference type="RefSeq" id="WP_166505154.1">
    <property type="nucleotide sequence ID" value="NZ_LN650648.1"/>
</dbReference>
<dbReference type="InterPro" id="IPR005039">
    <property type="entry name" value="Ant_C"/>
</dbReference>
<dbReference type="PANTHER" id="PTHR36180">
    <property type="entry name" value="DNA-BINDING PROTEIN-RELATED-RELATED"/>
    <property type="match status" value="1"/>
</dbReference>
<dbReference type="SMART" id="SM01040">
    <property type="entry name" value="Bro-N"/>
    <property type="match status" value="1"/>
</dbReference>
<organism evidence="2 3">
    <name type="scientific">Romboutsia hominis</name>
    <dbReference type="NCBI Taxonomy" id="1507512"/>
    <lineage>
        <taxon>Bacteria</taxon>
        <taxon>Bacillati</taxon>
        <taxon>Bacillota</taxon>
        <taxon>Clostridia</taxon>
        <taxon>Peptostreptococcales</taxon>
        <taxon>Peptostreptococcaceae</taxon>
        <taxon>Romboutsia</taxon>
    </lineage>
</organism>
<protein>
    <submittedName>
        <fullName evidence="2">Antirepressor, phage associated</fullName>
    </submittedName>
</protein>
<dbReference type="KEGG" id="rhom:FRIFI_0968"/>
<dbReference type="AlphaFoldDB" id="A0A2P2BQ86"/>
<accession>A0A2P2BQ86</accession>
<dbReference type="PANTHER" id="PTHR36180:SF2">
    <property type="entry name" value="BRO FAMILY PROTEIN"/>
    <property type="match status" value="1"/>
</dbReference>
<evidence type="ECO:0000259" key="1">
    <source>
        <dbReference type="PROSITE" id="PS51750"/>
    </source>
</evidence>
<sequence>MFDLKVFKSSEYGEISVVFENNKEYFEATKVAQILGYTNPRKAIRDHCDKDMGTIYRAKVITGKNKDGSLKTKNINKKFIDEANLYRLVLKSKLPSAKKFEKWVVEEILPSIRRNGVYMNDETIDEILKNPEFLLKLAQKLKGEKEKVKALNKVIKDFEPYIKIGQVVGECEDAISIGAFAKMLNSLGIDIGRNRLFYWLRVNGYIMNQGNENQPKQKYVEQGLFKTRQYVVNTNNGQKIKVTTYITGKGQKYFIKIIGEEFGYEKNYRFH</sequence>
<feature type="domain" description="Bro-N" evidence="1">
    <location>
        <begin position="1"/>
        <end position="116"/>
    </location>
</feature>
<evidence type="ECO:0000313" key="3">
    <source>
        <dbReference type="Proteomes" id="UP000245695"/>
    </source>
</evidence>
<dbReference type="Proteomes" id="UP000245695">
    <property type="component" value="Chromosome 1"/>
</dbReference>
<name>A0A2P2BQ86_9FIRM</name>
<dbReference type="Pfam" id="PF03374">
    <property type="entry name" value="ANT"/>
    <property type="match status" value="1"/>
</dbReference>
<dbReference type="Pfam" id="PF02498">
    <property type="entry name" value="Bro-N"/>
    <property type="match status" value="1"/>
</dbReference>
<dbReference type="InterPro" id="IPR003497">
    <property type="entry name" value="BRO_N_domain"/>
</dbReference>
<proteinExistence type="predicted"/>
<keyword evidence="3" id="KW-1185">Reference proteome</keyword>
<dbReference type="EMBL" id="LN650648">
    <property type="protein sequence ID" value="CEI72508.1"/>
    <property type="molecule type" value="Genomic_DNA"/>
</dbReference>
<evidence type="ECO:0000313" key="2">
    <source>
        <dbReference type="EMBL" id="CEI72508.1"/>
    </source>
</evidence>
<dbReference type="GO" id="GO:0003677">
    <property type="term" value="F:DNA binding"/>
    <property type="evidence" value="ECO:0007669"/>
    <property type="project" value="InterPro"/>
</dbReference>